<dbReference type="Pfam" id="PF00528">
    <property type="entry name" value="BPD_transp_1"/>
    <property type="match status" value="1"/>
</dbReference>
<evidence type="ECO:0000256" key="1">
    <source>
        <dbReference type="ARBA" id="ARBA00004651"/>
    </source>
</evidence>
<protein>
    <submittedName>
        <fullName evidence="10">Carbohydrate ABC transporter permease</fullName>
    </submittedName>
</protein>
<keyword evidence="6" id="KW-0346">Stress response</keyword>
<dbReference type="AlphaFoldDB" id="A0A7X0WGG7"/>
<dbReference type="Gene3D" id="1.10.3720.10">
    <property type="entry name" value="MetI-like"/>
    <property type="match status" value="1"/>
</dbReference>
<evidence type="ECO:0000313" key="11">
    <source>
        <dbReference type="EMBL" id="MBC2244949.1"/>
    </source>
</evidence>
<evidence type="ECO:0000256" key="7">
    <source>
        <dbReference type="ARBA" id="ARBA00023136"/>
    </source>
</evidence>
<dbReference type="PANTHER" id="PTHR43744:SF12">
    <property type="entry name" value="ABC TRANSPORTER PERMEASE PROTEIN MG189-RELATED"/>
    <property type="match status" value="1"/>
</dbReference>
<evidence type="ECO:0000256" key="4">
    <source>
        <dbReference type="ARBA" id="ARBA00022692"/>
    </source>
</evidence>
<dbReference type="GO" id="GO:0055085">
    <property type="term" value="P:transmembrane transport"/>
    <property type="evidence" value="ECO:0007669"/>
    <property type="project" value="InterPro"/>
</dbReference>
<dbReference type="Proteomes" id="UP000532866">
    <property type="component" value="Unassembled WGS sequence"/>
</dbReference>
<keyword evidence="2 8" id="KW-0813">Transport</keyword>
<reference evidence="12 13" key="1">
    <citation type="submission" date="2020-03" db="EMBL/GenBank/DDBJ databases">
        <title>Soil Listeria distribution.</title>
        <authorList>
            <person name="Liao J."/>
            <person name="Wiedmann M."/>
        </authorList>
    </citation>
    <scope>NUCLEOTIDE SEQUENCE [LARGE SCALE GENOMIC DNA]</scope>
    <source>
        <strain evidence="11 13">FSL L7-0153</strain>
        <strain evidence="10 12">FSL L7-1833</strain>
    </source>
</reference>
<name>A0A7X0WGG7_9LIST</name>
<feature type="transmembrane region" description="Helical" evidence="8">
    <location>
        <begin position="65"/>
        <end position="91"/>
    </location>
</feature>
<accession>A0A7X0WGG7</accession>
<feature type="transmembrane region" description="Helical" evidence="8">
    <location>
        <begin position="5"/>
        <end position="27"/>
    </location>
</feature>
<evidence type="ECO:0000256" key="3">
    <source>
        <dbReference type="ARBA" id="ARBA00022475"/>
    </source>
</evidence>
<keyword evidence="5 8" id="KW-1133">Transmembrane helix</keyword>
<gene>
    <name evidence="10" type="ORF">HB759_15725</name>
    <name evidence="11" type="ORF">HCB25_12785</name>
</gene>
<evidence type="ECO:0000256" key="2">
    <source>
        <dbReference type="ARBA" id="ARBA00022448"/>
    </source>
</evidence>
<feature type="domain" description="ABC transmembrane type-1" evidence="9">
    <location>
        <begin position="66"/>
        <end position="255"/>
    </location>
</feature>
<feature type="transmembrane region" description="Helical" evidence="8">
    <location>
        <begin position="176"/>
        <end position="198"/>
    </location>
</feature>
<comment type="subcellular location">
    <subcellularLocation>
        <location evidence="1 8">Cell membrane</location>
        <topology evidence="1 8">Multi-pass membrane protein</topology>
    </subcellularLocation>
</comment>
<evidence type="ECO:0000256" key="5">
    <source>
        <dbReference type="ARBA" id="ARBA00022989"/>
    </source>
</evidence>
<feature type="transmembrane region" description="Helical" evidence="8">
    <location>
        <begin position="103"/>
        <end position="125"/>
    </location>
</feature>
<dbReference type="EMBL" id="JAAROL010000009">
    <property type="protein sequence ID" value="MBC1333395.1"/>
    <property type="molecule type" value="Genomic_DNA"/>
</dbReference>
<evidence type="ECO:0000313" key="12">
    <source>
        <dbReference type="Proteomes" id="UP000532866"/>
    </source>
</evidence>
<evidence type="ECO:0000256" key="8">
    <source>
        <dbReference type="RuleBase" id="RU363032"/>
    </source>
</evidence>
<sequence length="270" mass="30315">MVRKVFTYTIIVLGGAIMVLPFIWMVSTAFKSGAANMVLPPQFIPDEPTWSNFERVFEMFPMLQFLVNSIVVAIVTTVGQMLFCSMAAYAFARIEFWGRDKLFLLYLATMMVPAQVTMIPQFILMKQLGWLDSYTGLIVPGLFGVFGTFLLRQAFMGIPKELDEAVFMDGGNHFTVFRKVILPLAKPTFATLGILTFMQSWNSYLWPLIVTSSQEMATLPLGLSLLQGRYGTDFGLMMAGVLISVIPILAVYLFAQKYFIQGMTMSGMKE</sequence>
<keyword evidence="4 8" id="KW-0812">Transmembrane</keyword>
<dbReference type="InterPro" id="IPR035906">
    <property type="entry name" value="MetI-like_sf"/>
</dbReference>
<evidence type="ECO:0000259" key="9">
    <source>
        <dbReference type="PROSITE" id="PS50928"/>
    </source>
</evidence>
<dbReference type="CDD" id="cd06261">
    <property type="entry name" value="TM_PBP2"/>
    <property type="match status" value="1"/>
</dbReference>
<feature type="transmembrane region" description="Helical" evidence="8">
    <location>
        <begin position="137"/>
        <end position="155"/>
    </location>
</feature>
<proteinExistence type="inferred from homology"/>
<comment type="caution">
    <text evidence="10">The sequence shown here is derived from an EMBL/GenBank/DDBJ whole genome shotgun (WGS) entry which is preliminary data.</text>
</comment>
<evidence type="ECO:0000313" key="10">
    <source>
        <dbReference type="EMBL" id="MBC1333395.1"/>
    </source>
</evidence>
<evidence type="ECO:0000256" key="6">
    <source>
        <dbReference type="ARBA" id="ARBA00023016"/>
    </source>
</evidence>
<dbReference type="InterPro" id="IPR000515">
    <property type="entry name" value="MetI-like"/>
</dbReference>
<keyword evidence="7 8" id="KW-0472">Membrane</keyword>
<evidence type="ECO:0000313" key="13">
    <source>
        <dbReference type="Proteomes" id="UP000550367"/>
    </source>
</evidence>
<dbReference type="PROSITE" id="PS50928">
    <property type="entry name" value="ABC_TM1"/>
    <property type="match status" value="1"/>
</dbReference>
<dbReference type="Proteomes" id="UP000550367">
    <property type="component" value="Unassembled WGS sequence"/>
</dbReference>
<dbReference type="SUPFAM" id="SSF161098">
    <property type="entry name" value="MetI-like"/>
    <property type="match status" value="1"/>
</dbReference>
<organism evidence="10 12">
    <name type="scientific">Listeria booriae</name>
    <dbReference type="NCBI Taxonomy" id="1552123"/>
    <lineage>
        <taxon>Bacteria</taxon>
        <taxon>Bacillati</taxon>
        <taxon>Bacillota</taxon>
        <taxon>Bacilli</taxon>
        <taxon>Bacillales</taxon>
        <taxon>Listeriaceae</taxon>
        <taxon>Listeria</taxon>
    </lineage>
</organism>
<comment type="similarity">
    <text evidence="8">Belongs to the binding-protein-dependent transport system permease family.</text>
</comment>
<keyword evidence="3" id="KW-1003">Cell membrane</keyword>
<dbReference type="GO" id="GO:0005886">
    <property type="term" value="C:plasma membrane"/>
    <property type="evidence" value="ECO:0007669"/>
    <property type="project" value="UniProtKB-SubCell"/>
</dbReference>
<feature type="transmembrane region" description="Helical" evidence="8">
    <location>
        <begin position="234"/>
        <end position="255"/>
    </location>
</feature>
<dbReference type="EMBL" id="JAARYY010000007">
    <property type="protein sequence ID" value="MBC2244949.1"/>
    <property type="molecule type" value="Genomic_DNA"/>
</dbReference>
<dbReference type="PANTHER" id="PTHR43744">
    <property type="entry name" value="ABC TRANSPORTER PERMEASE PROTEIN MG189-RELATED-RELATED"/>
    <property type="match status" value="1"/>
</dbReference>